<feature type="domain" description="DUF4190" evidence="2">
    <location>
        <begin position="76"/>
        <end position="128"/>
    </location>
</feature>
<evidence type="ECO:0000313" key="3">
    <source>
        <dbReference type="EMBL" id="QLL10419.1"/>
    </source>
</evidence>
<evidence type="ECO:0000256" key="1">
    <source>
        <dbReference type="SAM" id="Phobius"/>
    </source>
</evidence>
<proteinExistence type="predicted"/>
<gene>
    <name evidence="3" type="ORF">H0P51_22395</name>
</gene>
<sequence>MLVGTIGVIVSAAVSVAPRQTPHLQRYQQIPPQPLGYTADGKPFYPIVGYTSEGQPVTADRALSFPSAYTGTNGLAVTALILAFVAAPLAIPFGHIARSQIRRTGEQGSGMALAGLIIGYFWLAAIVAFVLVMFAGVGYYWHL</sequence>
<accession>A0A7D6IX22</accession>
<evidence type="ECO:0000313" key="4">
    <source>
        <dbReference type="Proteomes" id="UP000510682"/>
    </source>
</evidence>
<reference evidence="3 4" key="2">
    <citation type="submission" date="2020-07" db="EMBL/GenBank/DDBJ databases">
        <authorList>
            <person name="Yu X."/>
        </authorList>
    </citation>
    <scope>NUCLEOTIDE SEQUENCE [LARGE SCALE GENOMIC DNA]</scope>
    <source>
        <strain evidence="4">24</strain>
    </source>
</reference>
<dbReference type="KEGG" id="mgor:H0P51_22395"/>
<dbReference type="AlphaFoldDB" id="A0A7D6IX22"/>
<protein>
    <submittedName>
        <fullName evidence="3">DUF4190 domain-containing protein</fullName>
    </submittedName>
</protein>
<keyword evidence="1" id="KW-0472">Membrane</keyword>
<name>A0A7D6IX22_9MYCO</name>
<dbReference type="EMBL" id="CP059165">
    <property type="protein sequence ID" value="QLL10419.1"/>
    <property type="molecule type" value="Genomic_DNA"/>
</dbReference>
<keyword evidence="4" id="KW-1185">Reference proteome</keyword>
<reference evidence="4" key="1">
    <citation type="submission" date="2020-07" db="EMBL/GenBank/DDBJ databases">
        <title>Description of Mycobacterium gordonae subsp. intergordonae subsp.nov. and Mycobacterium gordonae subsp. gordonae subsp. nov.</title>
        <authorList>
            <person name="Yu X."/>
        </authorList>
    </citation>
    <scope>NUCLEOTIDE SEQUENCE [LARGE SCALE GENOMIC DNA]</scope>
    <source>
        <strain evidence="4">24</strain>
    </source>
</reference>
<feature type="transmembrane region" description="Helical" evidence="1">
    <location>
        <begin position="113"/>
        <end position="141"/>
    </location>
</feature>
<organism evidence="3 4">
    <name type="scientific">Mycobacterium vicinigordonae</name>
    <dbReference type="NCBI Taxonomy" id="1719132"/>
    <lineage>
        <taxon>Bacteria</taxon>
        <taxon>Bacillati</taxon>
        <taxon>Actinomycetota</taxon>
        <taxon>Actinomycetes</taxon>
        <taxon>Mycobacteriales</taxon>
        <taxon>Mycobacteriaceae</taxon>
        <taxon>Mycobacterium</taxon>
    </lineage>
</organism>
<keyword evidence="1" id="KW-0812">Transmembrane</keyword>
<dbReference type="Proteomes" id="UP000510682">
    <property type="component" value="Chromosome"/>
</dbReference>
<keyword evidence="1" id="KW-1133">Transmembrane helix</keyword>
<reference evidence="4" key="3">
    <citation type="submission" date="2023-07" db="EMBL/GenBank/DDBJ databases">
        <title>Description of Mycobacterium gordonae subsp. intergordonae subsp.nov. and Mycobacterium gordonae subsp. gordonae subsp. nov.</title>
        <authorList>
            <person name="Huang H."/>
        </authorList>
    </citation>
    <scope>NUCLEOTIDE SEQUENCE [LARGE SCALE GENOMIC DNA]</scope>
    <source>
        <strain evidence="4">24</strain>
    </source>
</reference>
<dbReference type="InterPro" id="IPR025241">
    <property type="entry name" value="DUF4190"/>
</dbReference>
<dbReference type="Pfam" id="PF13828">
    <property type="entry name" value="DUF4190"/>
    <property type="match status" value="1"/>
</dbReference>
<evidence type="ECO:0000259" key="2">
    <source>
        <dbReference type="Pfam" id="PF13828"/>
    </source>
</evidence>
<feature type="transmembrane region" description="Helical" evidence="1">
    <location>
        <begin position="74"/>
        <end position="93"/>
    </location>
</feature>